<keyword evidence="3 10" id="KW-0808">Transferase</keyword>
<keyword evidence="5 10" id="KW-0548">Nucleotidyltransferase</keyword>
<dbReference type="NCBIfam" id="TIGR00159">
    <property type="entry name" value="diadenylate cyclase CdaA"/>
    <property type="match status" value="1"/>
</dbReference>
<dbReference type="PATRIC" id="fig|1433126.3.peg.2351"/>
<dbReference type="InterPro" id="IPR036888">
    <property type="entry name" value="DNA_integrity_DisA_N_sf"/>
</dbReference>
<evidence type="ECO:0000313" key="12">
    <source>
        <dbReference type="EMBL" id="CDN32447.1"/>
    </source>
</evidence>
<dbReference type="GO" id="GO:0004016">
    <property type="term" value="F:adenylate cyclase activity"/>
    <property type="evidence" value="ECO:0007669"/>
    <property type="project" value="UniProtKB-UniRule"/>
</dbReference>
<reference evidence="12 13" key="1">
    <citation type="journal article" date="2015" name="Genome Announc.">
        <title>Complete Genome Sequence of the Novel Leech Symbiont Mucinivorans hirudinis M3T.</title>
        <authorList>
            <person name="Nelson M.C."/>
            <person name="Bomar L."/>
            <person name="Graf J."/>
        </authorList>
    </citation>
    <scope>NUCLEOTIDE SEQUENCE [LARGE SCALE GENOMIC DNA]</scope>
    <source>
        <strain evidence="13">M3</strain>
    </source>
</reference>
<dbReference type="OrthoDB" id="9807385at2"/>
<evidence type="ECO:0000256" key="2">
    <source>
        <dbReference type="ARBA" id="ARBA00022475"/>
    </source>
</evidence>
<dbReference type="EMBL" id="HG934468">
    <property type="protein sequence ID" value="CDN32447.1"/>
    <property type="molecule type" value="Genomic_DNA"/>
</dbReference>
<dbReference type="AlphaFoldDB" id="A0A060RA42"/>
<keyword evidence="6 10" id="KW-0547">Nucleotide-binding</keyword>
<evidence type="ECO:0000256" key="8">
    <source>
        <dbReference type="ARBA" id="ARBA00022989"/>
    </source>
</evidence>
<comment type="function">
    <text evidence="10">Catalyzes the condensation of 2 ATP molecules into cyclic di-AMP (c-di-AMP), a second messenger used to regulate differing processes in different bacteria.</text>
</comment>
<sequence>MSFIDFSIIDAIDIAIVGLLIWQIYRAIRGTAAFSIFWGIALVYLLWLGVKIAGMELLSVILGQVMGVGVLALIIVFQPEIRRYLLMIGSRYSSSKGVFGKWFKREESHSHSIIGSEEIAKACYAMSTTRTGALIAIERKSNLDVYAETGDIIDAELSNRLIQNIFFKNSPLHDGAMIMRDGRIWAARCILPTSENPNIPPSLGLRHRAAFGLSENTDALLIVVSEETGGISVIDSGKRRTVGSYEELLMTLS</sequence>
<proteinExistence type="inferred from homology"/>
<dbReference type="Pfam" id="PF02457">
    <property type="entry name" value="DAC"/>
    <property type="match status" value="1"/>
</dbReference>
<evidence type="ECO:0000256" key="5">
    <source>
        <dbReference type="ARBA" id="ARBA00022695"/>
    </source>
</evidence>
<dbReference type="HOGENOM" id="CLU_038561_0_0_10"/>
<keyword evidence="9 10" id="KW-0472">Membrane</keyword>
<name>A0A060RA42_9BACT</name>
<evidence type="ECO:0000259" key="11">
    <source>
        <dbReference type="PROSITE" id="PS51794"/>
    </source>
</evidence>
<dbReference type="KEGG" id="rbc:BN938_2376"/>
<dbReference type="PANTHER" id="PTHR34185:SF1">
    <property type="entry name" value="DIADENYLATE CYCLASE"/>
    <property type="match status" value="1"/>
</dbReference>
<keyword evidence="8 10" id="KW-1133">Transmembrane helix</keyword>
<keyword evidence="2 10" id="KW-1003">Cell membrane</keyword>
<dbReference type="PIRSF" id="PIRSF004793">
    <property type="entry name" value="UCP004793"/>
    <property type="match status" value="1"/>
</dbReference>
<dbReference type="eggNOG" id="COG1624">
    <property type="taxonomic scope" value="Bacteria"/>
</dbReference>
<feature type="domain" description="DAC" evidence="11">
    <location>
        <begin position="78"/>
        <end position="247"/>
    </location>
</feature>
<comment type="subunit">
    <text evidence="10">Probably a homodimer.</text>
</comment>
<dbReference type="InterPro" id="IPR003390">
    <property type="entry name" value="DNA_integrity_scan_DisA_N"/>
</dbReference>
<keyword evidence="7 10" id="KW-0067">ATP-binding</keyword>
<evidence type="ECO:0000256" key="7">
    <source>
        <dbReference type="ARBA" id="ARBA00022840"/>
    </source>
</evidence>
<dbReference type="InterPro" id="IPR034701">
    <property type="entry name" value="CdaA"/>
</dbReference>
<dbReference type="InterPro" id="IPR014046">
    <property type="entry name" value="C-di-AMP_synthase"/>
</dbReference>
<organism evidence="12 13">
    <name type="scientific">Mucinivorans hirudinis</name>
    <dbReference type="NCBI Taxonomy" id="1433126"/>
    <lineage>
        <taxon>Bacteria</taxon>
        <taxon>Pseudomonadati</taxon>
        <taxon>Bacteroidota</taxon>
        <taxon>Bacteroidia</taxon>
        <taxon>Bacteroidales</taxon>
        <taxon>Rikenellaceae</taxon>
        <taxon>Mucinivorans</taxon>
    </lineage>
</organism>
<dbReference type="Gene3D" id="3.40.1700.10">
    <property type="entry name" value="DNA integrity scanning protein, DisA, N-terminal domain"/>
    <property type="match status" value="1"/>
</dbReference>
<evidence type="ECO:0000256" key="10">
    <source>
        <dbReference type="HAMAP-Rule" id="MF_01499"/>
    </source>
</evidence>
<keyword evidence="4 10" id="KW-0812">Transmembrane</keyword>
<dbReference type="Pfam" id="PF19293">
    <property type="entry name" value="CdaA_N"/>
    <property type="match status" value="1"/>
</dbReference>
<keyword evidence="13" id="KW-1185">Reference proteome</keyword>
<dbReference type="PROSITE" id="PS51794">
    <property type="entry name" value="DAC"/>
    <property type="match status" value="1"/>
</dbReference>
<protein>
    <recommendedName>
        <fullName evidence="10">Diadenylate cyclase</fullName>
        <shortName evidence="10">DAC</shortName>
        <ecNumber evidence="10">2.7.7.85</ecNumber>
    </recommendedName>
    <alternativeName>
        <fullName evidence="10">Cyclic-di-AMP synthase</fullName>
        <shortName evidence="10">c-di-AMP synthase</shortName>
    </alternativeName>
</protein>
<accession>A0A060RA42</accession>
<dbReference type="SUPFAM" id="SSF143597">
    <property type="entry name" value="YojJ-like"/>
    <property type="match status" value="1"/>
</dbReference>
<dbReference type="InterPro" id="IPR050338">
    <property type="entry name" value="DisA"/>
</dbReference>
<evidence type="ECO:0000256" key="4">
    <source>
        <dbReference type="ARBA" id="ARBA00022692"/>
    </source>
</evidence>
<dbReference type="HAMAP" id="MF_01499">
    <property type="entry name" value="DacA"/>
    <property type="match status" value="1"/>
</dbReference>
<gene>
    <name evidence="10" type="primary">dacA</name>
    <name evidence="12" type="ORF">BN938_2376</name>
</gene>
<dbReference type="GO" id="GO:0106408">
    <property type="term" value="F:diadenylate cyclase activity"/>
    <property type="evidence" value="ECO:0007669"/>
    <property type="project" value="UniProtKB-EC"/>
</dbReference>
<dbReference type="GO" id="GO:0006171">
    <property type="term" value="P:cAMP biosynthetic process"/>
    <property type="evidence" value="ECO:0007669"/>
    <property type="project" value="InterPro"/>
</dbReference>
<evidence type="ECO:0000256" key="3">
    <source>
        <dbReference type="ARBA" id="ARBA00022679"/>
    </source>
</evidence>
<dbReference type="PANTHER" id="PTHR34185">
    <property type="entry name" value="DIADENYLATE CYCLASE"/>
    <property type="match status" value="1"/>
</dbReference>
<dbReference type="STRING" id="1433126.BN938_2376"/>
<comment type="similarity">
    <text evidence="10">Belongs to the adenylate cyclase family. DacA/CdaA subfamily.</text>
</comment>
<feature type="transmembrane region" description="Helical" evidence="10">
    <location>
        <begin position="32"/>
        <end position="50"/>
    </location>
</feature>
<evidence type="ECO:0000313" key="13">
    <source>
        <dbReference type="Proteomes" id="UP000027616"/>
    </source>
</evidence>
<dbReference type="InterPro" id="IPR045585">
    <property type="entry name" value="CdaA_N"/>
</dbReference>
<comment type="caution">
    <text evidence="10">Lacks conserved residue(s) required for the propagation of feature annotation.</text>
</comment>
<evidence type="ECO:0000256" key="1">
    <source>
        <dbReference type="ARBA" id="ARBA00000877"/>
    </source>
</evidence>
<dbReference type="Proteomes" id="UP000027616">
    <property type="component" value="Chromosome I"/>
</dbReference>
<feature type="transmembrane region" description="Helical" evidence="10">
    <location>
        <begin position="56"/>
        <end position="77"/>
    </location>
</feature>
<dbReference type="GO" id="GO:0005524">
    <property type="term" value="F:ATP binding"/>
    <property type="evidence" value="ECO:0007669"/>
    <property type="project" value="UniProtKB-UniRule"/>
</dbReference>
<dbReference type="EC" id="2.7.7.85" evidence="10"/>
<evidence type="ECO:0000256" key="9">
    <source>
        <dbReference type="ARBA" id="ARBA00023136"/>
    </source>
</evidence>
<feature type="transmembrane region" description="Helical" evidence="10">
    <location>
        <begin position="6"/>
        <end position="25"/>
    </location>
</feature>
<evidence type="ECO:0000256" key="6">
    <source>
        <dbReference type="ARBA" id="ARBA00022741"/>
    </source>
</evidence>
<comment type="catalytic activity">
    <reaction evidence="1 10">
        <text>2 ATP = 3',3'-c-di-AMP + 2 diphosphate</text>
        <dbReference type="Rhea" id="RHEA:35655"/>
        <dbReference type="ChEBI" id="CHEBI:30616"/>
        <dbReference type="ChEBI" id="CHEBI:33019"/>
        <dbReference type="ChEBI" id="CHEBI:71500"/>
        <dbReference type="EC" id="2.7.7.85"/>
    </reaction>
</comment>